<accession>M5G345</accession>
<evidence type="ECO:0000256" key="1">
    <source>
        <dbReference type="SAM" id="MobiDB-lite"/>
    </source>
</evidence>
<keyword evidence="2" id="KW-0812">Transmembrane</keyword>
<keyword evidence="2" id="KW-0472">Membrane</keyword>
<protein>
    <submittedName>
        <fullName evidence="3">Uncharacterized protein</fullName>
    </submittedName>
</protein>
<feature type="transmembrane region" description="Helical" evidence="2">
    <location>
        <begin position="104"/>
        <end position="127"/>
    </location>
</feature>
<dbReference type="HOGENOM" id="CLU_973246_0_0_1"/>
<gene>
    <name evidence="3" type="ORF">DACRYDRAFT_20312</name>
</gene>
<feature type="compositionally biased region" description="Low complexity" evidence="1">
    <location>
        <begin position="219"/>
        <end position="232"/>
    </location>
</feature>
<organism evidence="3 4">
    <name type="scientific">Dacryopinax primogenitus (strain DJM 731)</name>
    <name type="common">Brown rot fungus</name>
    <dbReference type="NCBI Taxonomy" id="1858805"/>
    <lineage>
        <taxon>Eukaryota</taxon>
        <taxon>Fungi</taxon>
        <taxon>Dikarya</taxon>
        <taxon>Basidiomycota</taxon>
        <taxon>Agaricomycotina</taxon>
        <taxon>Dacrymycetes</taxon>
        <taxon>Dacrymycetales</taxon>
        <taxon>Dacrymycetaceae</taxon>
        <taxon>Dacryopinax</taxon>
    </lineage>
</organism>
<dbReference type="STRING" id="1858805.M5G345"/>
<feature type="region of interest" description="Disordered" evidence="1">
    <location>
        <begin position="75"/>
        <end position="98"/>
    </location>
</feature>
<dbReference type="GeneID" id="63686942"/>
<dbReference type="AlphaFoldDB" id="M5G345"/>
<proteinExistence type="predicted"/>
<sequence length="286" mass="29120">MTDLRHSGSPNPVSPQSNPNFILSHLPAWASGCPSYNPTSIPSSVEASSIHIPSWAFLPDNGSSWNPQSAQAVATGAVTPTSLPTGAPSASTAPGATSSVQGGVIAGAAGGGVVLLLLLVLAAYYLLRRYRQAEPRSPIDLSDTPAPPDPSPYFLTALPRAPSRLGIYKPPLGGWGHAYQPVSTGWELTPSGSSSGPSVERGDGLGAPRSAPLLPPTPSSGHSGFSGASGTSTPNATTGHSPVREEVRTPALPTYEQVSAEGSRSGGATPLLRPSGDRKRPQSAGR</sequence>
<dbReference type="Proteomes" id="UP000030653">
    <property type="component" value="Unassembled WGS sequence"/>
</dbReference>
<feature type="region of interest" description="Disordered" evidence="1">
    <location>
        <begin position="186"/>
        <end position="286"/>
    </location>
</feature>
<feature type="compositionally biased region" description="Low complexity" evidence="1">
    <location>
        <begin position="79"/>
        <end position="98"/>
    </location>
</feature>
<reference evidence="3 4" key="1">
    <citation type="journal article" date="2012" name="Science">
        <title>The Paleozoic origin of enzymatic lignin decomposition reconstructed from 31 fungal genomes.</title>
        <authorList>
            <person name="Floudas D."/>
            <person name="Binder M."/>
            <person name="Riley R."/>
            <person name="Barry K."/>
            <person name="Blanchette R.A."/>
            <person name="Henrissat B."/>
            <person name="Martinez A.T."/>
            <person name="Otillar R."/>
            <person name="Spatafora J.W."/>
            <person name="Yadav J.S."/>
            <person name="Aerts A."/>
            <person name="Benoit I."/>
            <person name="Boyd A."/>
            <person name="Carlson A."/>
            <person name="Copeland A."/>
            <person name="Coutinho P.M."/>
            <person name="de Vries R.P."/>
            <person name="Ferreira P."/>
            <person name="Findley K."/>
            <person name="Foster B."/>
            <person name="Gaskell J."/>
            <person name="Glotzer D."/>
            <person name="Gorecki P."/>
            <person name="Heitman J."/>
            <person name="Hesse C."/>
            <person name="Hori C."/>
            <person name="Igarashi K."/>
            <person name="Jurgens J.A."/>
            <person name="Kallen N."/>
            <person name="Kersten P."/>
            <person name="Kohler A."/>
            <person name="Kuees U."/>
            <person name="Kumar T.K.A."/>
            <person name="Kuo A."/>
            <person name="LaButti K."/>
            <person name="Larrondo L.F."/>
            <person name="Lindquist E."/>
            <person name="Ling A."/>
            <person name="Lombard V."/>
            <person name="Lucas S."/>
            <person name="Lundell T."/>
            <person name="Martin R."/>
            <person name="McLaughlin D.J."/>
            <person name="Morgenstern I."/>
            <person name="Morin E."/>
            <person name="Murat C."/>
            <person name="Nagy L.G."/>
            <person name="Nolan M."/>
            <person name="Ohm R.A."/>
            <person name="Patyshakuliyeva A."/>
            <person name="Rokas A."/>
            <person name="Ruiz-Duenas F.J."/>
            <person name="Sabat G."/>
            <person name="Salamov A."/>
            <person name="Samejima M."/>
            <person name="Schmutz J."/>
            <person name="Slot J.C."/>
            <person name="St John F."/>
            <person name="Stenlid J."/>
            <person name="Sun H."/>
            <person name="Sun S."/>
            <person name="Syed K."/>
            <person name="Tsang A."/>
            <person name="Wiebenga A."/>
            <person name="Young D."/>
            <person name="Pisabarro A."/>
            <person name="Eastwood D.C."/>
            <person name="Martin F."/>
            <person name="Cullen D."/>
            <person name="Grigoriev I.V."/>
            <person name="Hibbett D.S."/>
        </authorList>
    </citation>
    <scope>NUCLEOTIDE SEQUENCE [LARGE SCALE GENOMIC DNA]</scope>
    <source>
        <strain evidence="3 4">DJM-731 SS1</strain>
    </source>
</reference>
<keyword evidence="2" id="KW-1133">Transmembrane helix</keyword>
<keyword evidence="4" id="KW-1185">Reference proteome</keyword>
<evidence type="ECO:0000313" key="3">
    <source>
        <dbReference type="EMBL" id="EJU04641.1"/>
    </source>
</evidence>
<dbReference type="OrthoDB" id="2576311at2759"/>
<name>M5G345_DACPD</name>
<dbReference type="PROSITE" id="PS51257">
    <property type="entry name" value="PROKAR_LIPOPROTEIN"/>
    <property type="match status" value="1"/>
</dbReference>
<dbReference type="EMBL" id="JH795857">
    <property type="protein sequence ID" value="EJU04641.1"/>
    <property type="molecule type" value="Genomic_DNA"/>
</dbReference>
<evidence type="ECO:0000313" key="4">
    <source>
        <dbReference type="Proteomes" id="UP000030653"/>
    </source>
</evidence>
<evidence type="ECO:0000256" key="2">
    <source>
        <dbReference type="SAM" id="Phobius"/>
    </source>
</evidence>
<dbReference type="RefSeq" id="XP_040631535.1">
    <property type="nucleotide sequence ID" value="XM_040771880.1"/>
</dbReference>